<keyword evidence="8" id="KW-0732">Signal</keyword>
<evidence type="ECO:0000256" key="2">
    <source>
        <dbReference type="ARBA" id="ARBA00009865"/>
    </source>
</evidence>
<evidence type="ECO:0000256" key="8">
    <source>
        <dbReference type="SAM" id="SignalP"/>
    </source>
</evidence>
<dbReference type="Gene3D" id="2.115.10.20">
    <property type="entry name" value="Glycosyl hydrolase domain, family 43"/>
    <property type="match status" value="1"/>
</dbReference>
<dbReference type="RefSeq" id="WP_183306211.1">
    <property type="nucleotide sequence ID" value="NZ_JACIEP010000003.1"/>
</dbReference>
<evidence type="ECO:0000256" key="6">
    <source>
        <dbReference type="PIRSR" id="PIRSR606710-2"/>
    </source>
</evidence>
<dbReference type="SUPFAM" id="SSF75005">
    <property type="entry name" value="Arabinanase/levansucrase/invertase"/>
    <property type="match status" value="1"/>
</dbReference>
<comment type="caution">
    <text evidence="9">The sequence shown here is derived from an EMBL/GenBank/DDBJ whole genome shotgun (WGS) entry which is preliminary data.</text>
</comment>
<keyword evidence="10" id="KW-1185">Reference proteome</keyword>
<keyword evidence="4 7" id="KW-0326">Glycosidase</keyword>
<dbReference type="InterPro" id="IPR023296">
    <property type="entry name" value="Glyco_hydro_beta-prop_sf"/>
</dbReference>
<evidence type="ECO:0000313" key="10">
    <source>
        <dbReference type="Proteomes" id="UP000555103"/>
    </source>
</evidence>
<dbReference type="EC" id="3.2.1.99" evidence="9"/>
<dbReference type="EMBL" id="JACIEP010000003">
    <property type="protein sequence ID" value="MBB4035279.1"/>
    <property type="molecule type" value="Genomic_DNA"/>
</dbReference>
<dbReference type="InterPro" id="IPR050727">
    <property type="entry name" value="GH43_arabinanases"/>
</dbReference>
<keyword evidence="3 7" id="KW-0378">Hydrolase</keyword>
<feature type="chain" id="PRO_5032604132" evidence="8">
    <location>
        <begin position="26"/>
        <end position="359"/>
    </location>
</feature>
<feature type="site" description="Important for catalytic activity, responsible for pKa modulation of the active site Glu and correct orientation of both the proton donor and substrate" evidence="6">
    <location>
        <position position="175"/>
    </location>
</feature>
<sequence length="359" mass="39961">MKKVLIYHILFVIIALCLCSGKSPAQSKEYTKTLKQGDKSSFTNPIVVGSYADPTVIRMGKEFYMYVTSGIVRGYKSTDLINWDRIGNSSSQVFTERPDFTDDKVNDTGMWAPDINYFDGKYVMYYSISKWGGGATCGIGIGVSDKPQGPFVPPVGNSNGKLFVSSEIGVHNSIDPCFFEENGKRYLFWGSFYGIYMTELTEDGMAVKDLTKKTLIAGRSFEAAYVHKRGNYYYLFTSTGACCEGMNSSYKVMVGRSQSLEGPYLSKTGVDMKTVNAWNPTNFQPIVIKGNDTFGGPGHNSRIITDDKGVDWFLYHAFIDNGSNHRNLMLDRVDWDNDGWPIVGNGTPSHSVNSIPVFF</sequence>
<dbReference type="InterPro" id="IPR006710">
    <property type="entry name" value="Glyco_hydro_43"/>
</dbReference>
<proteinExistence type="inferred from homology"/>
<dbReference type="PANTHER" id="PTHR43301">
    <property type="entry name" value="ARABINAN ENDO-1,5-ALPHA-L-ARABINOSIDASE"/>
    <property type="match status" value="1"/>
</dbReference>
<gene>
    <name evidence="9" type="ORF">GGR21_001168</name>
</gene>
<accession>A0A840CKV0</accession>
<comment type="pathway">
    <text evidence="1">Glycan metabolism; L-arabinan degradation.</text>
</comment>
<evidence type="ECO:0000256" key="3">
    <source>
        <dbReference type="ARBA" id="ARBA00022801"/>
    </source>
</evidence>
<feature type="active site" description="Proton donor" evidence="5">
    <location>
        <position position="222"/>
    </location>
</feature>
<dbReference type="Proteomes" id="UP000555103">
    <property type="component" value="Unassembled WGS sequence"/>
</dbReference>
<dbReference type="CDD" id="cd18616">
    <property type="entry name" value="GH43_ABN-like"/>
    <property type="match status" value="1"/>
</dbReference>
<dbReference type="AlphaFoldDB" id="A0A840CKV0"/>
<evidence type="ECO:0000256" key="4">
    <source>
        <dbReference type="ARBA" id="ARBA00023295"/>
    </source>
</evidence>
<dbReference type="GO" id="GO:0005975">
    <property type="term" value="P:carbohydrate metabolic process"/>
    <property type="evidence" value="ECO:0007669"/>
    <property type="project" value="InterPro"/>
</dbReference>
<evidence type="ECO:0000256" key="7">
    <source>
        <dbReference type="RuleBase" id="RU361187"/>
    </source>
</evidence>
<dbReference type="PANTHER" id="PTHR43301:SF3">
    <property type="entry name" value="ARABINAN ENDO-1,5-ALPHA-L-ARABINOSIDASE A-RELATED"/>
    <property type="match status" value="1"/>
</dbReference>
<comment type="similarity">
    <text evidence="2 7">Belongs to the glycosyl hydrolase 43 family.</text>
</comment>
<organism evidence="9 10">
    <name type="scientific">Dysgonomonas hofstadii</name>
    <dbReference type="NCBI Taxonomy" id="637886"/>
    <lineage>
        <taxon>Bacteria</taxon>
        <taxon>Pseudomonadati</taxon>
        <taxon>Bacteroidota</taxon>
        <taxon>Bacteroidia</taxon>
        <taxon>Bacteroidales</taxon>
        <taxon>Dysgonomonadaceae</taxon>
        <taxon>Dysgonomonas</taxon>
    </lineage>
</organism>
<evidence type="ECO:0000256" key="5">
    <source>
        <dbReference type="PIRSR" id="PIRSR606710-1"/>
    </source>
</evidence>
<name>A0A840CKV0_9BACT</name>
<feature type="active site" description="Proton acceptor" evidence="5">
    <location>
        <position position="53"/>
    </location>
</feature>
<reference evidence="9 10" key="1">
    <citation type="submission" date="2020-08" db="EMBL/GenBank/DDBJ databases">
        <title>Genomic Encyclopedia of Type Strains, Phase IV (KMG-IV): sequencing the most valuable type-strain genomes for metagenomic binning, comparative biology and taxonomic classification.</title>
        <authorList>
            <person name="Goeker M."/>
        </authorList>
    </citation>
    <scope>NUCLEOTIDE SEQUENCE [LARGE SCALE GENOMIC DNA]</scope>
    <source>
        <strain evidence="9 10">DSM 104969</strain>
    </source>
</reference>
<evidence type="ECO:0000313" key="9">
    <source>
        <dbReference type="EMBL" id="MBB4035279.1"/>
    </source>
</evidence>
<feature type="signal peptide" evidence="8">
    <location>
        <begin position="1"/>
        <end position="25"/>
    </location>
</feature>
<dbReference type="GO" id="GO:0046558">
    <property type="term" value="F:arabinan endo-1,5-alpha-L-arabinosidase activity"/>
    <property type="evidence" value="ECO:0007669"/>
    <property type="project" value="UniProtKB-EC"/>
</dbReference>
<protein>
    <submittedName>
        <fullName evidence="9">Arabinan endo-1,5-alpha-L-arabinosidase</fullName>
        <ecNumber evidence="9">3.2.1.99</ecNumber>
    </submittedName>
</protein>
<evidence type="ECO:0000256" key="1">
    <source>
        <dbReference type="ARBA" id="ARBA00004834"/>
    </source>
</evidence>
<dbReference type="Pfam" id="PF04616">
    <property type="entry name" value="Glyco_hydro_43"/>
    <property type="match status" value="1"/>
</dbReference>